<comment type="cofactor">
    <cofactor evidence="6">
        <name>FMN</name>
        <dbReference type="ChEBI" id="CHEBI:58210"/>
    </cofactor>
    <text evidence="6">Binds 1 FMN per subunit.</text>
</comment>
<evidence type="ECO:0000256" key="1">
    <source>
        <dbReference type="ARBA" id="ARBA00022630"/>
    </source>
</evidence>
<evidence type="ECO:0000313" key="9">
    <source>
        <dbReference type="Proteomes" id="UP000199013"/>
    </source>
</evidence>
<feature type="binding site" evidence="6">
    <location>
        <position position="10"/>
    </location>
    <ligand>
        <name>FMN</name>
        <dbReference type="ChEBI" id="CHEBI:58210"/>
    </ligand>
</feature>
<evidence type="ECO:0000256" key="4">
    <source>
        <dbReference type="ARBA" id="ARBA00023027"/>
    </source>
</evidence>
<evidence type="ECO:0000259" key="7">
    <source>
        <dbReference type="Pfam" id="PF02525"/>
    </source>
</evidence>
<keyword evidence="9" id="KW-1185">Reference proteome</keyword>
<dbReference type="Pfam" id="PF02525">
    <property type="entry name" value="Flavodoxin_2"/>
    <property type="match status" value="1"/>
</dbReference>
<dbReference type="InterPro" id="IPR023048">
    <property type="entry name" value="NADH:quinone_OxRdtase_FMN_depd"/>
</dbReference>
<dbReference type="Gene3D" id="3.40.50.360">
    <property type="match status" value="1"/>
</dbReference>
<dbReference type="HAMAP" id="MF_01216">
    <property type="entry name" value="Azoreductase_type1"/>
    <property type="match status" value="1"/>
</dbReference>
<dbReference type="EC" id="1.7.1.17" evidence="6"/>
<dbReference type="PANTHER" id="PTHR43741:SF4">
    <property type="entry name" value="FMN-DEPENDENT NADH:QUINONE OXIDOREDUCTASE"/>
    <property type="match status" value="1"/>
</dbReference>
<feature type="binding site" evidence="6">
    <location>
        <begin position="15"/>
        <end position="17"/>
    </location>
    <ligand>
        <name>FMN</name>
        <dbReference type="ChEBI" id="CHEBI:58210"/>
    </ligand>
</feature>
<gene>
    <name evidence="6 8" type="primary">azoR</name>
    <name evidence="8" type="ORF">FDG2_1745</name>
</gene>
<keyword evidence="1 6" id="KW-0285">Flavoprotein</keyword>
<dbReference type="InterPro" id="IPR003680">
    <property type="entry name" value="Flavodoxin_fold"/>
</dbReference>
<proteinExistence type="inferred from homology"/>
<dbReference type="AlphaFoldDB" id="A0A1C3NW91"/>
<evidence type="ECO:0000313" key="8">
    <source>
        <dbReference type="EMBL" id="SBW20604.1"/>
    </source>
</evidence>
<dbReference type="GO" id="GO:0016655">
    <property type="term" value="F:oxidoreductase activity, acting on NAD(P)H, quinone or similar compound as acceptor"/>
    <property type="evidence" value="ECO:0007669"/>
    <property type="project" value="InterPro"/>
</dbReference>
<sequence>MPTLLHIDSSVSPTSASRAVAGQFTTAWTESHPGGTVIYRDLVANPPAHLGWEAVSASVTPADTRSPEQAAAWAEREELIAELEAADALLLSVPMYNWSITSTVKAWIDAVIVVDRTVSLTGGPGALSGKPVTIVTARGGAYGPGTPQEGNDYQEPYLRHVLAALGASDINFINVELTVAAVNPAMADLIPLAEQSRAVAEKAVAARAAA</sequence>
<evidence type="ECO:0000256" key="5">
    <source>
        <dbReference type="ARBA" id="ARBA00048542"/>
    </source>
</evidence>
<dbReference type="GO" id="GO:0016652">
    <property type="term" value="F:oxidoreductase activity, acting on NAD(P)H as acceptor"/>
    <property type="evidence" value="ECO:0007669"/>
    <property type="project" value="UniProtKB-UniRule"/>
</dbReference>
<dbReference type="EC" id="1.6.5.-" evidence="6"/>
<dbReference type="SUPFAM" id="SSF52218">
    <property type="entry name" value="Flavoproteins"/>
    <property type="match status" value="1"/>
</dbReference>
<comment type="subunit">
    <text evidence="6">Homodimer.</text>
</comment>
<dbReference type="Proteomes" id="UP000199013">
    <property type="component" value="Unassembled WGS sequence"/>
</dbReference>
<dbReference type="GO" id="GO:0009055">
    <property type="term" value="F:electron transfer activity"/>
    <property type="evidence" value="ECO:0007669"/>
    <property type="project" value="UniProtKB-UniRule"/>
</dbReference>
<name>A0A1C3NW91_9ACTN</name>
<comment type="catalytic activity">
    <reaction evidence="6">
        <text>2 a quinone + NADH + H(+) = 2 a 1,4-benzosemiquinone + NAD(+)</text>
        <dbReference type="Rhea" id="RHEA:65952"/>
        <dbReference type="ChEBI" id="CHEBI:15378"/>
        <dbReference type="ChEBI" id="CHEBI:57540"/>
        <dbReference type="ChEBI" id="CHEBI:57945"/>
        <dbReference type="ChEBI" id="CHEBI:132124"/>
        <dbReference type="ChEBI" id="CHEBI:134225"/>
    </reaction>
</comment>
<protein>
    <recommendedName>
        <fullName evidence="6">FMN dependent NADH:quinone oxidoreductase</fullName>
        <ecNumber evidence="6">1.6.5.-</ecNumber>
    </recommendedName>
    <alternativeName>
        <fullName evidence="6">Azo-dye reductase</fullName>
    </alternativeName>
    <alternativeName>
        <fullName evidence="6">FMN-dependent NADH-azo compound oxidoreductase</fullName>
    </alternativeName>
    <alternativeName>
        <fullName evidence="6">FMN-dependent NADH-azoreductase</fullName>
        <ecNumber evidence="6">1.7.1.17</ecNumber>
    </alternativeName>
</protein>
<comment type="catalytic activity">
    <reaction evidence="5">
        <text>N,N-dimethyl-1,4-phenylenediamine + anthranilate + 2 NAD(+) = 2-(4-dimethylaminophenyl)diazenylbenzoate + 2 NADH + 2 H(+)</text>
        <dbReference type="Rhea" id="RHEA:55872"/>
        <dbReference type="ChEBI" id="CHEBI:15378"/>
        <dbReference type="ChEBI" id="CHEBI:15783"/>
        <dbReference type="ChEBI" id="CHEBI:16567"/>
        <dbReference type="ChEBI" id="CHEBI:57540"/>
        <dbReference type="ChEBI" id="CHEBI:57945"/>
        <dbReference type="ChEBI" id="CHEBI:71579"/>
        <dbReference type="EC" id="1.7.1.17"/>
    </reaction>
    <physiologicalReaction direction="right-to-left" evidence="5">
        <dbReference type="Rhea" id="RHEA:55874"/>
    </physiologicalReaction>
</comment>
<dbReference type="GO" id="GO:0010181">
    <property type="term" value="F:FMN binding"/>
    <property type="evidence" value="ECO:0007669"/>
    <property type="project" value="UniProtKB-UniRule"/>
</dbReference>
<evidence type="ECO:0000256" key="2">
    <source>
        <dbReference type="ARBA" id="ARBA00022643"/>
    </source>
</evidence>
<dbReference type="InterPro" id="IPR029039">
    <property type="entry name" value="Flavoprotein-like_sf"/>
</dbReference>
<comment type="function">
    <text evidence="6">Also exhibits azoreductase activity. Catalyzes the reductive cleavage of the azo bond in aromatic azo compounds to the corresponding amines.</text>
</comment>
<organism evidence="8 9">
    <name type="scientific">Candidatus Protofrankia californiensis</name>
    <dbReference type="NCBI Taxonomy" id="1839754"/>
    <lineage>
        <taxon>Bacteria</taxon>
        <taxon>Bacillati</taxon>
        <taxon>Actinomycetota</taxon>
        <taxon>Actinomycetes</taxon>
        <taxon>Frankiales</taxon>
        <taxon>Frankiaceae</taxon>
        <taxon>Protofrankia</taxon>
    </lineage>
</organism>
<comment type="similarity">
    <text evidence="6">Belongs to the azoreductase type 1 family.</text>
</comment>
<keyword evidence="2 6" id="KW-0288">FMN</keyword>
<keyword evidence="4 6" id="KW-0520">NAD</keyword>
<comment type="caution">
    <text evidence="6">Lacks conserved residue(s) required for the propagation of feature annotation.</text>
</comment>
<comment type="function">
    <text evidence="6">Quinone reductase that provides resistance to thiol-specific stress caused by electrophilic quinones.</text>
</comment>
<dbReference type="InterPro" id="IPR050104">
    <property type="entry name" value="FMN-dep_NADH:Q_OxRdtase_AzoR1"/>
</dbReference>
<dbReference type="PANTHER" id="PTHR43741">
    <property type="entry name" value="FMN-DEPENDENT NADH-AZOREDUCTASE 1"/>
    <property type="match status" value="1"/>
</dbReference>
<feature type="domain" description="Flavodoxin-like fold" evidence="7">
    <location>
        <begin position="3"/>
        <end position="181"/>
    </location>
</feature>
<reference evidence="9" key="1">
    <citation type="submission" date="2016-02" db="EMBL/GenBank/DDBJ databases">
        <authorList>
            <person name="Wibberg D."/>
        </authorList>
    </citation>
    <scope>NUCLEOTIDE SEQUENCE [LARGE SCALE GENOMIC DNA]</scope>
</reference>
<keyword evidence="3 6" id="KW-0560">Oxidoreductase</keyword>
<evidence type="ECO:0000256" key="6">
    <source>
        <dbReference type="HAMAP-Rule" id="MF_01216"/>
    </source>
</evidence>
<evidence type="ECO:0000256" key="3">
    <source>
        <dbReference type="ARBA" id="ARBA00023002"/>
    </source>
</evidence>
<accession>A0A1C3NW91</accession>
<dbReference type="EMBL" id="FLUV01000729">
    <property type="protein sequence ID" value="SBW20604.1"/>
    <property type="molecule type" value="Genomic_DNA"/>
</dbReference>